<proteinExistence type="inferred from homology"/>
<evidence type="ECO:0000256" key="1">
    <source>
        <dbReference type="ARBA" id="ARBA00009254"/>
    </source>
</evidence>
<evidence type="ECO:0000256" key="3">
    <source>
        <dbReference type="ARBA" id="ARBA00023274"/>
    </source>
</evidence>
<comment type="similarity">
    <text evidence="1 5">Belongs to the universal ribosomal protein uL29 family.</text>
</comment>
<dbReference type="Gene3D" id="1.10.287.310">
    <property type="match status" value="1"/>
</dbReference>
<protein>
    <recommendedName>
        <fullName evidence="4 5">Large ribosomal subunit protein uL29</fullName>
    </recommendedName>
</protein>
<sequence length="65" mass="7527">MKAKEIRTLSAEQLQDKLAELKKDLFNLRLQHATNQLDNVNKITEVKRDIARVNTVLRELQLAAK</sequence>
<evidence type="ECO:0000256" key="6">
    <source>
        <dbReference type="SAM" id="Coils"/>
    </source>
</evidence>
<organism evidence="7 8">
    <name type="scientific">Candidatus Butyricicoccus avistercoris</name>
    <dbReference type="NCBI Taxonomy" id="2838518"/>
    <lineage>
        <taxon>Bacteria</taxon>
        <taxon>Bacillati</taxon>
        <taxon>Bacillota</taxon>
        <taxon>Clostridia</taxon>
        <taxon>Eubacteriales</taxon>
        <taxon>Butyricicoccaceae</taxon>
        <taxon>Butyricicoccus</taxon>
    </lineage>
</organism>
<comment type="caution">
    <text evidence="7">The sequence shown here is derived from an EMBL/GenBank/DDBJ whole genome shotgun (WGS) entry which is preliminary data.</text>
</comment>
<feature type="coiled-coil region" evidence="6">
    <location>
        <begin position="4"/>
        <end position="31"/>
    </location>
</feature>
<evidence type="ECO:0000256" key="2">
    <source>
        <dbReference type="ARBA" id="ARBA00022980"/>
    </source>
</evidence>
<keyword evidence="6" id="KW-0175">Coiled coil</keyword>
<dbReference type="GO" id="GO:0022625">
    <property type="term" value="C:cytosolic large ribosomal subunit"/>
    <property type="evidence" value="ECO:0007669"/>
    <property type="project" value="TreeGrafter"/>
</dbReference>
<dbReference type="NCBIfam" id="TIGR00012">
    <property type="entry name" value="L29"/>
    <property type="match status" value="1"/>
</dbReference>
<dbReference type="InterPro" id="IPR001854">
    <property type="entry name" value="Ribosomal_uL29"/>
</dbReference>
<reference evidence="7" key="2">
    <citation type="submission" date="2021-04" db="EMBL/GenBank/DDBJ databases">
        <authorList>
            <person name="Gilroy R."/>
        </authorList>
    </citation>
    <scope>NUCLEOTIDE SEQUENCE</scope>
    <source>
        <strain evidence="7">CHK193-4272</strain>
    </source>
</reference>
<keyword evidence="2 5" id="KW-0689">Ribosomal protein</keyword>
<accession>A0A9D1PHU0</accession>
<evidence type="ECO:0000313" key="8">
    <source>
        <dbReference type="Proteomes" id="UP000886808"/>
    </source>
</evidence>
<dbReference type="Pfam" id="PF00831">
    <property type="entry name" value="Ribosomal_L29"/>
    <property type="match status" value="1"/>
</dbReference>
<keyword evidence="3 5" id="KW-0687">Ribonucleoprotein</keyword>
<dbReference type="PANTHER" id="PTHR10916">
    <property type="entry name" value="60S RIBOSOMAL PROTEIN L35/50S RIBOSOMAL PROTEIN L29"/>
    <property type="match status" value="1"/>
</dbReference>
<dbReference type="GO" id="GO:0003735">
    <property type="term" value="F:structural constituent of ribosome"/>
    <property type="evidence" value="ECO:0007669"/>
    <property type="project" value="InterPro"/>
</dbReference>
<dbReference type="InterPro" id="IPR036049">
    <property type="entry name" value="Ribosomal_uL29_sf"/>
</dbReference>
<dbReference type="FunFam" id="1.10.287.310:FF:000001">
    <property type="entry name" value="50S ribosomal protein L29"/>
    <property type="match status" value="1"/>
</dbReference>
<name>A0A9D1PHU0_9FIRM</name>
<dbReference type="InterPro" id="IPR050063">
    <property type="entry name" value="Ribosomal_protein_uL29"/>
</dbReference>
<dbReference type="PANTHER" id="PTHR10916:SF0">
    <property type="entry name" value="LARGE RIBOSOMAL SUBUNIT PROTEIN UL29C"/>
    <property type="match status" value="1"/>
</dbReference>
<dbReference type="AlphaFoldDB" id="A0A9D1PHU0"/>
<dbReference type="CDD" id="cd00427">
    <property type="entry name" value="Ribosomal_L29_HIP"/>
    <property type="match status" value="1"/>
</dbReference>
<dbReference type="Proteomes" id="UP000886808">
    <property type="component" value="Unassembled WGS sequence"/>
</dbReference>
<evidence type="ECO:0000256" key="5">
    <source>
        <dbReference type="HAMAP-Rule" id="MF_00374"/>
    </source>
</evidence>
<gene>
    <name evidence="5 7" type="primary">rpmC</name>
    <name evidence="7" type="ORF">H9746_05380</name>
</gene>
<evidence type="ECO:0000313" key="7">
    <source>
        <dbReference type="EMBL" id="HIV62252.1"/>
    </source>
</evidence>
<dbReference type="GO" id="GO:0006412">
    <property type="term" value="P:translation"/>
    <property type="evidence" value="ECO:0007669"/>
    <property type="project" value="UniProtKB-UniRule"/>
</dbReference>
<reference evidence="7" key="1">
    <citation type="journal article" date="2021" name="PeerJ">
        <title>Extensive microbial diversity within the chicken gut microbiome revealed by metagenomics and culture.</title>
        <authorList>
            <person name="Gilroy R."/>
            <person name="Ravi A."/>
            <person name="Getino M."/>
            <person name="Pursley I."/>
            <person name="Horton D.L."/>
            <person name="Alikhan N.F."/>
            <person name="Baker D."/>
            <person name="Gharbi K."/>
            <person name="Hall N."/>
            <person name="Watson M."/>
            <person name="Adriaenssens E.M."/>
            <person name="Foster-Nyarko E."/>
            <person name="Jarju S."/>
            <person name="Secka A."/>
            <person name="Antonio M."/>
            <person name="Oren A."/>
            <person name="Chaudhuri R.R."/>
            <person name="La Ragione R."/>
            <person name="Hildebrand F."/>
            <person name="Pallen M.J."/>
        </authorList>
    </citation>
    <scope>NUCLEOTIDE SEQUENCE</scope>
    <source>
        <strain evidence="7">CHK193-4272</strain>
    </source>
</reference>
<evidence type="ECO:0000256" key="4">
    <source>
        <dbReference type="ARBA" id="ARBA00035204"/>
    </source>
</evidence>
<dbReference type="SUPFAM" id="SSF46561">
    <property type="entry name" value="Ribosomal protein L29 (L29p)"/>
    <property type="match status" value="1"/>
</dbReference>
<dbReference type="HAMAP" id="MF_00374">
    <property type="entry name" value="Ribosomal_uL29"/>
    <property type="match status" value="1"/>
</dbReference>
<dbReference type="EMBL" id="DXIE01000032">
    <property type="protein sequence ID" value="HIV62252.1"/>
    <property type="molecule type" value="Genomic_DNA"/>
</dbReference>